<dbReference type="AlphaFoldDB" id="M2R9E9"/>
<dbReference type="OrthoDB" id="2798901at2759"/>
<dbReference type="Proteomes" id="UP000016930">
    <property type="component" value="Unassembled WGS sequence"/>
</dbReference>
<dbReference type="HOGENOM" id="CLU_553211_0_0_1"/>
<sequence length="426" mass="48190">MDASLSSEIQDIPYTTLYRGNQQLASRTTATSYRIPREICDLIIDLHHEDRAVLYACSLTCHAWLPRSRYWLFKTVSVYLSSMTKFQNALTNNPALGCFVEHLSIHAWSLYQPLAWDNILQSIAAHLVCLVTLEIFKGYFKDPNSFQAFTTIRTLRLRGTCFDSEATRQAWLLSIPQVQEIDFSDIEPMDSRESTAASFQDLLLPNLHSLKFDKHTPDTSSFMNYVLPDARRRVDLGDVSLEVVGDWLTIIAASLDHLAFPNKSYRGHSNDLLLARCTGLRSLEYSIDCDDADKDTTRLLWALQTIASPSISVIRFNLIAYDRNVYEHKVSISNPPALSALLSSPKFASLERVSFHLSVYGLTAGEPPIFADLKVLLPDLDTRGILTFSMSSRRHPFVFCIYPQEPPGIDEENPLGWEEFLPILAS</sequence>
<proteinExistence type="predicted"/>
<accession>M2R9E9</accession>
<name>M2R9E9_CERS8</name>
<evidence type="ECO:0000313" key="2">
    <source>
        <dbReference type="Proteomes" id="UP000016930"/>
    </source>
</evidence>
<evidence type="ECO:0000313" key="1">
    <source>
        <dbReference type="EMBL" id="EMD35376.1"/>
    </source>
</evidence>
<protein>
    <recommendedName>
        <fullName evidence="3">F-box domain-containing protein</fullName>
    </recommendedName>
</protein>
<evidence type="ECO:0008006" key="3">
    <source>
        <dbReference type="Google" id="ProtNLM"/>
    </source>
</evidence>
<reference evidence="1 2" key="1">
    <citation type="journal article" date="2012" name="Proc. Natl. Acad. Sci. U.S.A.">
        <title>Comparative genomics of Ceriporiopsis subvermispora and Phanerochaete chrysosporium provide insight into selective ligninolysis.</title>
        <authorList>
            <person name="Fernandez-Fueyo E."/>
            <person name="Ruiz-Duenas F.J."/>
            <person name="Ferreira P."/>
            <person name="Floudas D."/>
            <person name="Hibbett D.S."/>
            <person name="Canessa P."/>
            <person name="Larrondo L.F."/>
            <person name="James T.Y."/>
            <person name="Seelenfreund D."/>
            <person name="Lobos S."/>
            <person name="Polanco R."/>
            <person name="Tello M."/>
            <person name="Honda Y."/>
            <person name="Watanabe T."/>
            <person name="Watanabe T."/>
            <person name="Ryu J.S."/>
            <person name="Kubicek C.P."/>
            <person name="Schmoll M."/>
            <person name="Gaskell J."/>
            <person name="Hammel K.E."/>
            <person name="St John F.J."/>
            <person name="Vanden Wymelenberg A."/>
            <person name="Sabat G."/>
            <person name="Splinter BonDurant S."/>
            <person name="Syed K."/>
            <person name="Yadav J.S."/>
            <person name="Doddapaneni H."/>
            <person name="Subramanian V."/>
            <person name="Lavin J.L."/>
            <person name="Oguiza J.A."/>
            <person name="Perez G."/>
            <person name="Pisabarro A.G."/>
            <person name="Ramirez L."/>
            <person name="Santoyo F."/>
            <person name="Master E."/>
            <person name="Coutinho P.M."/>
            <person name="Henrissat B."/>
            <person name="Lombard V."/>
            <person name="Magnuson J.K."/>
            <person name="Kuees U."/>
            <person name="Hori C."/>
            <person name="Igarashi K."/>
            <person name="Samejima M."/>
            <person name="Held B.W."/>
            <person name="Barry K.W."/>
            <person name="LaButti K.M."/>
            <person name="Lapidus A."/>
            <person name="Lindquist E.A."/>
            <person name="Lucas S.M."/>
            <person name="Riley R."/>
            <person name="Salamov A.A."/>
            <person name="Hoffmeister D."/>
            <person name="Schwenk D."/>
            <person name="Hadar Y."/>
            <person name="Yarden O."/>
            <person name="de Vries R.P."/>
            <person name="Wiebenga A."/>
            <person name="Stenlid J."/>
            <person name="Eastwood D."/>
            <person name="Grigoriev I.V."/>
            <person name="Berka R.M."/>
            <person name="Blanchette R.A."/>
            <person name="Kersten P."/>
            <person name="Martinez A.T."/>
            <person name="Vicuna R."/>
            <person name="Cullen D."/>
        </authorList>
    </citation>
    <scope>NUCLEOTIDE SEQUENCE [LARGE SCALE GENOMIC DNA]</scope>
    <source>
        <strain evidence="1 2">B</strain>
    </source>
</reference>
<organism evidence="1 2">
    <name type="scientific">Ceriporiopsis subvermispora (strain B)</name>
    <name type="common">White-rot fungus</name>
    <name type="synonym">Gelatoporia subvermispora</name>
    <dbReference type="NCBI Taxonomy" id="914234"/>
    <lineage>
        <taxon>Eukaryota</taxon>
        <taxon>Fungi</taxon>
        <taxon>Dikarya</taxon>
        <taxon>Basidiomycota</taxon>
        <taxon>Agaricomycotina</taxon>
        <taxon>Agaricomycetes</taxon>
        <taxon>Polyporales</taxon>
        <taxon>Gelatoporiaceae</taxon>
        <taxon>Gelatoporia</taxon>
    </lineage>
</organism>
<keyword evidence="2" id="KW-1185">Reference proteome</keyword>
<dbReference type="EMBL" id="KB445800">
    <property type="protein sequence ID" value="EMD35376.1"/>
    <property type="molecule type" value="Genomic_DNA"/>
</dbReference>
<gene>
    <name evidence="1" type="ORF">CERSUDRAFT_116158</name>
</gene>